<feature type="domain" description="Disease resistance R13L4/SHOC-2-like LRR" evidence="3">
    <location>
        <begin position="611"/>
        <end position="919"/>
    </location>
</feature>
<dbReference type="InterPro" id="IPR044974">
    <property type="entry name" value="Disease_R_plants"/>
</dbReference>
<keyword evidence="1" id="KW-0677">Repeat</keyword>
<dbReference type="Gene3D" id="3.40.50.300">
    <property type="entry name" value="P-loop containing nucleotide triphosphate hydrolases"/>
    <property type="match status" value="1"/>
</dbReference>
<gene>
    <name evidence="4" type="primary">ga22426</name>
    <name evidence="4" type="ORF">PR202_ga22426</name>
</gene>
<evidence type="ECO:0000313" key="5">
    <source>
        <dbReference type="Proteomes" id="UP001054889"/>
    </source>
</evidence>
<dbReference type="GO" id="GO:0043531">
    <property type="term" value="F:ADP binding"/>
    <property type="evidence" value="ECO:0007669"/>
    <property type="project" value="InterPro"/>
</dbReference>
<dbReference type="Pfam" id="PF23598">
    <property type="entry name" value="LRR_14"/>
    <property type="match status" value="1"/>
</dbReference>
<dbReference type="InterPro" id="IPR055414">
    <property type="entry name" value="LRR_R13L4/SHOC2-like"/>
</dbReference>
<reference evidence="4" key="2">
    <citation type="submission" date="2021-12" db="EMBL/GenBank/DDBJ databases">
        <title>Resequencing data analysis of finger millet.</title>
        <authorList>
            <person name="Hatakeyama M."/>
            <person name="Aluri S."/>
            <person name="Balachadran M.T."/>
            <person name="Sivarajan S.R."/>
            <person name="Poveda L."/>
            <person name="Shimizu-Inatsugi R."/>
            <person name="Schlapbach R."/>
            <person name="Sreeman S.M."/>
            <person name="Shimizu K.K."/>
        </authorList>
    </citation>
    <scope>NUCLEOTIDE SEQUENCE</scope>
</reference>
<evidence type="ECO:0000313" key="4">
    <source>
        <dbReference type="EMBL" id="GJN04851.1"/>
    </source>
</evidence>
<dbReference type="SUPFAM" id="SSF52047">
    <property type="entry name" value="RNI-like"/>
    <property type="match status" value="1"/>
</dbReference>
<sequence length="976" mass="111469">MFQRRADRAVKDISLLLVGSRRLTDDRVRHCLNFMRMELSSIVTSLRSTPSSDEIMCPWPVWWPNALYDAHRWVSDVCDMYNIGHGCCFCLSTSHRFLDATVITDATFRSYRIFHDPCRYKKQLCGSSSDIGLARYGVEADREGGFHLVGIRRPAKKLIRWITAADRSLRVITILGPAGIGKTTLATEIYRQLQSQTEGRNHFECHVRVQMSRVPDIKNVLEQILVQVSQFPTEVNYEDYDKKELVRHISNKLLEKSNMDSIVPLAMFPSIALSCCSDSGGLVHDMKPLNASDSESLLHKEAFGFTDGSLENNNVKVVCDVILRRCQGIPMFITVMARWLKKELLQLELQEADEQISEFDSMEHVPELLKEFGQALSPTYEDLHYELRLLLLFISMLPHGYTFNKDSLIRKWLLYEGLSGRKYMDIKDEDKEEAEMWFSQLVDRNIITRVAANWRYSSDEAEDCLWQISHYMLQFVANISAEKAFALTSCTLTSTAPSEPGGSDKTHALRRLALHQPNPNLVTLLQAMDLSQTRTLVVSGVVDQIPLDKFTYVIVLDLEGWENLKDEDMQQICKSKMCLLVHLSIRHTRVSNLPRQIKELCNLRTLDISHTQIKELPSEVYMLEYLWMLDLRSTLIGQLPEHDHIKWRLEHFLVGNETIISSSTETAGKIPERFLLSENLKTLATIDLSKHSPSLVESLGNLTHLRVFAMTWSYHQCTEGSYRESLLSSMKKWRMLKSLTVHCGLGCSMEFMGSLSDPPQKLEKFKVTAGRFASVPKWISKLDSLSFLQITLCGLGTEDLKILKDMSTLQCLVLGLEFIPREEIVIESGGFSELIRFCVDCPVPWLRFKDGAMRRLAYLELQVCSGPARREGAVPSGICNLQNLSEIVMHYNQKWFTDGSHVKKTLEAVKNEVAKHYNRIDLVIKGTKIDDAQTFDETEWKIEIQNDADVKPMTMFKQVIGNQYGIEAEGDKKSDA</sequence>
<evidence type="ECO:0000259" key="3">
    <source>
        <dbReference type="Pfam" id="PF23598"/>
    </source>
</evidence>
<dbReference type="EMBL" id="BQKI01000011">
    <property type="protein sequence ID" value="GJN04851.1"/>
    <property type="molecule type" value="Genomic_DNA"/>
</dbReference>
<dbReference type="SUPFAM" id="SSF52540">
    <property type="entry name" value="P-loop containing nucleoside triphosphate hydrolases"/>
    <property type="match status" value="1"/>
</dbReference>
<organism evidence="4 5">
    <name type="scientific">Eleusine coracana subsp. coracana</name>
    <dbReference type="NCBI Taxonomy" id="191504"/>
    <lineage>
        <taxon>Eukaryota</taxon>
        <taxon>Viridiplantae</taxon>
        <taxon>Streptophyta</taxon>
        <taxon>Embryophyta</taxon>
        <taxon>Tracheophyta</taxon>
        <taxon>Spermatophyta</taxon>
        <taxon>Magnoliopsida</taxon>
        <taxon>Liliopsida</taxon>
        <taxon>Poales</taxon>
        <taxon>Poaceae</taxon>
        <taxon>PACMAD clade</taxon>
        <taxon>Chloridoideae</taxon>
        <taxon>Cynodonteae</taxon>
        <taxon>Eleusininae</taxon>
        <taxon>Eleusine</taxon>
    </lineage>
</organism>
<dbReference type="InterPro" id="IPR032675">
    <property type="entry name" value="LRR_dom_sf"/>
</dbReference>
<dbReference type="GO" id="GO:0098542">
    <property type="term" value="P:defense response to other organism"/>
    <property type="evidence" value="ECO:0007669"/>
    <property type="project" value="TreeGrafter"/>
</dbReference>
<evidence type="ECO:0000259" key="2">
    <source>
        <dbReference type="Pfam" id="PF00931"/>
    </source>
</evidence>
<dbReference type="PANTHER" id="PTHR23155:SF957">
    <property type="entry name" value="OS11G0606800 PROTEIN"/>
    <property type="match status" value="1"/>
</dbReference>
<dbReference type="Pfam" id="PF00931">
    <property type="entry name" value="NB-ARC"/>
    <property type="match status" value="1"/>
</dbReference>
<dbReference type="InterPro" id="IPR001611">
    <property type="entry name" value="Leu-rich_rpt"/>
</dbReference>
<dbReference type="AlphaFoldDB" id="A0AAV5D3G9"/>
<accession>A0AAV5D3G9</accession>
<dbReference type="Proteomes" id="UP001054889">
    <property type="component" value="Unassembled WGS sequence"/>
</dbReference>
<keyword evidence="5" id="KW-1185">Reference proteome</keyword>
<comment type="caution">
    <text evidence="4">The sequence shown here is derived from an EMBL/GenBank/DDBJ whole genome shotgun (WGS) entry which is preliminary data.</text>
</comment>
<dbReference type="Gene3D" id="3.80.10.10">
    <property type="entry name" value="Ribonuclease Inhibitor"/>
    <property type="match status" value="1"/>
</dbReference>
<dbReference type="InterPro" id="IPR002182">
    <property type="entry name" value="NB-ARC"/>
</dbReference>
<name>A0AAV5D3G9_ELECO</name>
<evidence type="ECO:0008006" key="6">
    <source>
        <dbReference type="Google" id="ProtNLM"/>
    </source>
</evidence>
<protein>
    <recommendedName>
        <fullName evidence="6">NB-ARC domain-containing protein</fullName>
    </recommendedName>
</protein>
<dbReference type="PANTHER" id="PTHR23155">
    <property type="entry name" value="DISEASE RESISTANCE PROTEIN RP"/>
    <property type="match status" value="1"/>
</dbReference>
<evidence type="ECO:0000256" key="1">
    <source>
        <dbReference type="ARBA" id="ARBA00022737"/>
    </source>
</evidence>
<dbReference type="PROSITE" id="PS51450">
    <property type="entry name" value="LRR"/>
    <property type="match status" value="1"/>
</dbReference>
<proteinExistence type="predicted"/>
<reference evidence="4" key="1">
    <citation type="journal article" date="2018" name="DNA Res.">
        <title>Multiple hybrid de novo genome assembly of finger millet, an orphan allotetraploid crop.</title>
        <authorList>
            <person name="Hatakeyama M."/>
            <person name="Aluri S."/>
            <person name="Balachadran M.T."/>
            <person name="Sivarajan S.R."/>
            <person name="Patrignani A."/>
            <person name="Gruter S."/>
            <person name="Poveda L."/>
            <person name="Shimizu-Inatsugi R."/>
            <person name="Baeten J."/>
            <person name="Francoijs K.J."/>
            <person name="Nataraja K.N."/>
            <person name="Reddy Y.A.N."/>
            <person name="Phadnis S."/>
            <person name="Ravikumar R.L."/>
            <person name="Schlapbach R."/>
            <person name="Sreeman S.M."/>
            <person name="Shimizu K.K."/>
        </authorList>
    </citation>
    <scope>NUCLEOTIDE SEQUENCE</scope>
</reference>
<dbReference type="PRINTS" id="PR00364">
    <property type="entry name" value="DISEASERSIST"/>
</dbReference>
<feature type="domain" description="NB-ARC" evidence="2">
    <location>
        <begin position="157"/>
        <end position="256"/>
    </location>
</feature>
<dbReference type="InterPro" id="IPR027417">
    <property type="entry name" value="P-loop_NTPase"/>
</dbReference>